<name>A0A8S1IKB9_9CHLO</name>
<keyword evidence="2" id="KW-1185">Reference proteome</keyword>
<evidence type="ECO:0000313" key="1">
    <source>
        <dbReference type="EMBL" id="CAD7695145.1"/>
    </source>
</evidence>
<protein>
    <submittedName>
        <fullName evidence="1">Uncharacterized protein</fullName>
    </submittedName>
</protein>
<dbReference type="EMBL" id="CAJHUC010000312">
    <property type="protein sequence ID" value="CAD7695145.1"/>
    <property type="molecule type" value="Genomic_DNA"/>
</dbReference>
<dbReference type="AlphaFoldDB" id="A0A8S1IKB9"/>
<sequence>MGAKGIGWAWMEHCMGLCNNPAKSVLLSGCLCVGTQRRRPGESPPVFRLQANWSGVVIQIVVALSQVGWPELDAECGVRCGGDFVLTNVRVVPSFVKFRS</sequence>
<dbReference type="Proteomes" id="UP000708148">
    <property type="component" value="Unassembled WGS sequence"/>
</dbReference>
<accession>A0A8S1IKB9</accession>
<comment type="caution">
    <text evidence="1">The sequence shown here is derived from an EMBL/GenBank/DDBJ whole genome shotgun (WGS) entry which is preliminary data.</text>
</comment>
<reference evidence="1" key="1">
    <citation type="submission" date="2020-12" db="EMBL/GenBank/DDBJ databases">
        <authorList>
            <person name="Iha C."/>
        </authorList>
    </citation>
    <scope>NUCLEOTIDE SEQUENCE</scope>
</reference>
<evidence type="ECO:0000313" key="2">
    <source>
        <dbReference type="Proteomes" id="UP000708148"/>
    </source>
</evidence>
<proteinExistence type="predicted"/>
<organism evidence="1 2">
    <name type="scientific">Ostreobium quekettii</name>
    <dbReference type="NCBI Taxonomy" id="121088"/>
    <lineage>
        <taxon>Eukaryota</taxon>
        <taxon>Viridiplantae</taxon>
        <taxon>Chlorophyta</taxon>
        <taxon>core chlorophytes</taxon>
        <taxon>Ulvophyceae</taxon>
        <taxon>TCBD clade</taxon>
        <taxon>Bryopsidales</taxon>
        <taxon>Ostreobineae</taxon>
        <taxon>Ostreobiaceae</taxon>
        <taxon>Ostreobium</taxon>
    </lineage>
</organism>
<gene>
    <name evidence="1" type="ORF">OSTQU699_LOCUS506</name>
</gene>